<keyword evidence="3 5" id="KW-0540">Nuclease</keyword>
<dbReference type="GO" id="GO:0004518">
    <property type="term" value="F:nuclease activity"/>
    <property type="evidence" value="ECO:0007669"/>
    <property type="project" value="UniProtKB-KW"/>
</dbReference>
<dbReference type="InterPro" id="IPR037027">
    <property type="entry name" value="YqgF/RNaseH-like_dom_sf"/>
</dbReference>
<evidence type="ECO:0000256" key="1">
    <source>
        <dbReference type="ARBA" id="ARBA00022490"/>
    </source>
</evidence>
<dbReference type="Pfam" id="PF03652">
    <property type="entry name" value="RuvX"/>
    <property type="match status" value="1"/>
</dbReference>
<protein>
    <recommendedName>
        <fullName evidence="5">Putative pre-16S rRNA nuclease</fullName>
        <ecNumber evidence="5">3.1.-.-</ecNumber>
    </recommendedName>
</protein>
<evidence type="ECO:0000256" key="5">
    <source>
        <dbReference type="HAMAP-Rule" id="MF_00651"/>
    </source>
</evidence>
<dbReference type="GO" id="GO:0000967">
    <property type="term" value="P:rRNA 5'-end processing"/>
    <property type="evidence" value="ECO:0007669"/>
    <property type="project" value="UniProtKB-UniRule"/>
</dbReference>
<feature type="domain" description="YqgF/RNase H-like" evidence="6">
    <location>
        <begin position="11"/>
        <end position="108"/>
    </location>
</feature>
<evidence type="ECO:0000256" key="2">
    <source>
        <dbReference type="ARBA" id="ARBA00022517"/>
    </source>
</evidence>
<dbReference type="EC" id="3.1.-.-" evidence="5"/>
<keyword evidence="1 5" id="KW-0963">Cytoplasm</keyword>
<reference evidence="8" key="1">
    <citation type="submission" date="2017-09" db="EMBL/GenBank/DDBJ databases">
        <title>Depth-based differentiation of microbial function through sediment-hosted aquifers and enrichment of novel symbionts in the deep terrestrial subsurface.</title>
        <authorList>
            <person name="Probst A.J."/>
            <person name="Ladd B."/>
            <person name="Jarett J.K."/>
            <person name="Geller-Mcgrath D.E."/>
            <person name="Sieber C.M.K."/>
            <person name="Emerson J.B."/>
            <person name="Anantharaman K."/>
            <person name="Thomas B.C."/>
            <person name="Malmstrom R."/>
            <person name="Stieglmeier M."/>
            <person name="Klingl A."/>
            <person name="Woyke T."/>
            <person name="Ryan C.M."/>
            <person name="Banfield J.F."/>
        </authorList>
    </citation>
    <scope>NUCLEOTIDE SEQUENCE [LARGE SCALE GENOMIC DNA]</scope>
</reference>
<dbReference type="Gene3D" id="3.30.420.140">
    <property type="entry name" value="YqgF/RNase H-like domain"/>
    <property type="match status" value="1"/>
</dbReference>
<dbReference type="InterPro" id="IPR006641">
    <property type="entry name" value="YqgF/RNaseH-like_dom"/>
</dbReference>
<comment type="caution">
    <text evidence="7">The sequence shown here is derived from an EMBL/GenBank/DDBJ whole genome shotgun (WGS) entry which is preliminary data.</text>
</comment>
<dbReference type="SUPFAM" id="SSF53098">
    <property type="entry name" value="Ribonuclease H-like"/>
    <property type="match status" value="1"/>
</dbReference>
<proteinExistence type="inferred from homology"/>
<dbReference type="EMBL" id="PFPI01000001">
    <property type="protein sequence ID" value="PIZ94108.1"/>
    <property type="molecule type" value="Genomic_DNA"/>
</dbReference>
<comment type="similarity">
    <text evidence="5">Belongs to the YqgF HJR family.</text>
</comment>
<name>A0A2M7V631_9BACT</name>
<evidence type="ECO:0000313" key="8">
    <source>
        <dbReference type="Proteomes" id="UP000230078"/>
    </source>
</evidence>
<dbReference type="InterPro" id="IPR012337">
    <property type="entry name" value="RNaseH-like_sf"/>
</dbReference>
<evidence type="ECO:0000313" key="7">
    <source>
        <dbReference type="EMBL" id="PIZ94108.1"/>
    </source>
</evidence>
<gene>
    <name evidence="7" type="ORF">COX83_00015</name>
</gene>
<dbReference type="NCBIfam" id="TIGR00250">
    <property type="entry name" value="RNAse_H_YqgF"/>
    <property type="match status" value="1"/>
</dbReference>
<dbReference type="PANTHER" id="PTHR33317:SF4">
    <property type="entry name" value="POLYNUCLEOTIDYL TRANSFERASE, RIBONUCLEASE H-LIKE SUPERFAMILY PROTEIN"/>
    <property type="match status" value="1"/>
</dbReference>
<organism evidence="7 8">
    <name type="scientific">Candidatus Magasanikbacteria bacterium CG_4_10_14_0_2_um_filter_41_31</name>
    <dbReference type="NCBI Taxonomy" id="1974639"/>
    <lineage>
        <taxon>Bacteria</taxon>
        <taxon>Candidatus Magasanikiibacteriota</taxon>
    </lineage>
</organism>
<dbReference type="CDD" id="cd16964">
    <property type="entry name" value="YqgF"/>
    <property type="match status" value="1"/>
</dbReference>
<keyword evidence="2 5" id="KW-0690">Ribosome biogenesis</keyword>
<evidence type="ECO:0000256" key="3">
    <source>
        <dbReference type="ARBA" id="ARBA00022722"/>
    </source>
</evidence>
<comment type="subcellular location">
    <subcellularLocation>
        <location evidence="5">Cytoplasm</location>
    </subcellularLocation>
</comment>
<evidence type="ECO:0000259" key="6">
    <source>
        <dbReference type="SMART" id="SM00732"/>
    </source>
</evidence>
<dbReference type="GO" id="GO:0005829">
    <property type="term" value="C:cytosol"/>
    <property type="evidence" value="ECO:0007669"/>
    <property type="project" value="TreeGrafter"/>
</dbReference>
<comment type="function">
    <text evidence="5">Could be a nuclease involved in processing of the 5'-end of pre-16S rRNA.</text>
</comment>
<dbReference type="PANTHER" id="PTHR33317">
    <property type="entry name" value="POLYNUCLEOTIDYL TRANSFERASE, RIBONUCLEASE H-LIKE SUPERFAMILY PROTEIN"/>
    <property type="match status" value="1"/>
</dbReference>
<evidence type="ECO:0000256" key="4">
    <source>
        <dbReference type="ARBA" id="ARBA00022801"/>
    </source>
</evidence>
<dbReference type="InterPro" id="IPR005227">
    <property type="entry name" value="YqgF"/>
</dbReference>
<sequence length="134" mass="15078">MLYYKNHKYTMNILAIDFGQKRIGLAWLQPGIDIVLPFGVIAYDTWKKELPELIKSEGIQHVVIGNPLGMDGGENMNTKRVQAFGDELGALIHVPIDFYDERFSSKQADAMGGTATRDEKSAMVILQSYIENKK</sequence>
<dbReference type="Proteomes" id="UP000230078">
    <property type="component" value="Unassembled WGS sequence"/>
</dbReference>
<dbReference type="SMART" id="SM00732">
    <property type="entry name" value="YqgFc"/>
    <property type="match status" value="1"/>
</dbReference>
<keyword evidence="4 5" id="KW-0378">Hydrolase</keyword>
<dbReference type="HAMAP" id="MF_00651">
    <property type="entry name" value="Nuclease_YqgF"/>
    <property type="match status" value="1"/>
</dbReference>
<dbReference type="AlphaFoldDB" id="A0A2M7V631"/>
<accession>A0A2M7V631</accession>
<dbReference type="GO" id="GO:0016788">
    <property type="term" value="F:hydrolase activity, acting on ester bonds"/>
    <property type="evidence" value="ECO:0007669"/>
    <property type="project" value="UniProtKB-UniRule"/>
</dbReference>